<dbReference type="InterPro" id="IPR011006">
    <property type="entry name" value="CheY-like_superfamily"/>
</dbReference>
<keyword evidence="4" id="KW-1185">Reference proteome</keyword>
<organism evidence="3 4">
    <name type="scientific">Bdellovibrio svalbardensis</name>
    <dbReference type="NCBI Taxonomy" id="2972972"/>
    <lineage>
        <taxon>Bacteria</taxon>
        <taxon>Pseudomonadati</taxon>
        <taxon>Bdellovibrionota</taxon>
        <taxon>Bdellovibrionia</taxon>
        <taxon>Bdellovibrionales</taxon>
        <taxon>Pseudobdellovibrionaceae</taxon>
        <taxon>Bdellovibrio</taxon>
    </lineage>
</organism>
<dbReference type="SUPFAM" id="SSF52172">
    <property type="entry name" value="CheY-like"/>
    <property type="match status" value="1"/>
</dbReference>
<sequence>MTVTPNLKLIIVDDEQDVGLISELNFQTAIRDGSIDFHFFENAQKCLTYLDESPEKGQYLVITDINMPEISGFDLLEKIKKTHPNVEVFMMSAYDNMDYIKKSMTLGATGYFTKPVSYHNIKLRITQKYGIPL</sequence>
<dbReference type="SMART" id="SM00448">
    <property type="entry name" value="REC"/>
    <property type="match status" value="1"/>
</dbReference>
<dbReference type="InterPro" id="IPR045279">
    <property type="entry name" value="ARR-like"/>
</dbReference>
<proteinExistence type="predicted"/>
<evidence type="ECO:0000256" key="1">
    <source>
        <dbReference type="PROSITE-ProRule" id="PRU00169"/>
    </source>
</evidence>
<accession>A0ABT6DI55</accession>
<name>A0ABT6DI55_9BACT</name>
<reference evidence="3" key="1">
    <citation type="submission" date="2022-08" db="EMBL/GenBank/DDBJ databases">
        <title>Novel Bdellovibrio Species Isolated from Svalbard: Designation Bdellovibrio svalbardensis.</title>
        <authorList>
            <person name="Mitchell R.J."/>
            <person name="Choi S.Y."/>
        </authorList>
    </citation>
    <scope>NUCLEOTIDE SEQUENCE</scope>
    <source>
        <strain evidence="3">PAP01</strain>
    </source>
</reference>
<dbReference type="Gene3D" id="3.40.50.2300">
    <property type="match status" value="1"/>
</dbReference>
<keyword evidence="1" id="KW-0597">Phosphoprotein</keyword>
<gene>
    <name evidence="3" type="ORF">NWE73_09180</name>
</gene>
<dbReference type="Proteomes" id="UP001152321">
    <property type="component" value="Unassembled WGS sequence"/>
</dbReference>
<dbReference type="Pfam" id="PF00072">
    <property type="entry name" value="Response_reg"/>
    <property type="match status" value="1"/>
</dbReference>
<evidence type="ECO:0000313" key="4">
    <source>
        <dbReference type="Proteomes" id="UP001152321"/>
    </source>
</evidence>
<dbReference type="PANTHER" id="PTHR43874:SF67">
    <property type="entry name" value="TWO-COMPONENT RESPONSE REGULATOR ARR2"/>
    <property type="match status" value="1"/>
</dbReference>
<feature type="modified residue" description="4-aspartylphosphate" evidence="1">
    <location>
        <position position="64"/>
    </location>
</feature>
<protein>
    <submittedName>
        <fullName evidence="3">Response regulator</fullName>
    </submittedName>
</protein>
<dbReference type="EMBL" id="JANRMI010000002">
    <property type="protein sequence ID" value="MDG0816535.1"/>
    <property type="molecule type" value="Genomic_DNA"/>
</dbReference>
<feature type="domain" description="Response regulatory" evidence="2">
    <location>
        <begin position="8"/>
        <end position="129"/>
    </location>
</feature>
<dbReference type="PANTHER" id="PTHR43874">
    <property type="entry name" value="TWO-COMPONENT RESPONSE REGULATOR"/>
    <property type="match status" value="1"/>
</dbReference>
<evidence type="ECO:0000259" key="2">
    <source>
        <dbReference type="PROSITE" id="PS50110"/>
    </source>
</evidence>
<comment type="caution">
    <text evidence="3">The sequence shown here is derived from an EMBL/GenBank/DDBJ whole genome shotgun (WGS) entry which is preliminary data.</text>
</comment>
<dbReference type="RefSeq" id="WP_277578013.1">
    <property type="nucleotide sequence ID" value="NZ_JANRMI010000002.1"/>
</dbReference>
<dbReference type="InterPro" id="IPR001789">
    <property type="entry name" value="Sig_transdc_resp-reg_receiver"/>
</dbReference>
<evidence type="ECO:0000313" key="3">
    <source>
        <dbReference type="EMBL" id="MDG0816535.1"/>
    </source>
</evidence>
<dbReference type="PROSITE" id="PS50110">
    <property type="entry name" value="RESPONSE_REGULATORY"/>
    <property type="match status" value="1"/>
</dbReference>